<dbReference type="Proteomes" id="UP001432027">
    <property type="component" value="Unassembled WGS sequence"/>
</dbReference>
<sequence length="124" mass="14246">QTLMCLLRIADRFNIPSLASKGGIEDNIADNSNVIKIRVENVKDMASERIIDGEMKRINGFPWHAGVRYGGKSLYFRIECNKSMEYPFWACNVDGKCKLINRKNYTASICQVLFRPLFLTSQYD</sequence>
<gene>
    <name evidence="1" type="ORF">PENTCL1PPCAC_23609</name>
</gene>
<feature type="non-terminal residue" evidence="1">
    <location>
        <position position="1"/>
    </location>
</feature>
<evidence type="ECO:0000313" key="1">
    <source>
        <dbReference type="EMBL" id="GMT01435.1"/>
    </source>
</evidence>
<protein>
    <submittedName>
        <fullName evidence="1">Uncharacterized protein</fullName>
    </submittedName>
</protein>
<feature type="non-terminal residue" evidence="1">
    <location>
        <position position="124"/>
    </location>
</feature>
<dbReference type="AlphaFoldDB" id="A0AAV5U4V7"/>
<dbReference type="EMBL" id="BTSX01000005">
    <property type="protein sequence ID" value="GMT01435.1"/>
    <property type="molecule type" value="Genomic_DNA"/>
</dbReference>
<reference evidence="1" key="1">
    <citation type="submission" date="2023-10" db="EMBL/GenBank/DDBJ databases">
        <title>Genome assembly of Pristionchus species.</title>
        <authorList>
            <person name="Yoshida K."/>
            <person name="Sommer R.J."/>
        </authorList>
    </citation>
    <scope>NUCLEOTIDE SEQUENCE</scope>
    <source>
        <strain evidence="1">RS0144</strain>
    </source>
</reference>
<proteinExistence type="predicted"/>
<name>A0AAV5U4V7_9BILA</name>
<evidence type="ECO:0000313" key="2">
    <source>
        <dbReference type="Proteomes" id="UP001432027"/>
    </source>
</evidence>
<keyword evidence="2" id="KW-1185">Reference proteome</keyword>
<accession>A0AAV5U4V7</accession>
<organism evidence="1 2">
    <name type="scientific">Pristionchus entomophagus</name>
    <dbReference type="NCBI Taxonomy" id="358040"/>
    <lineage>
        <taxon>Eukaryota</taxon>
        <taxon>Metazoa</taxon>
        <taxon>Ecdysozoa</taxon>
        <taxon>Nematoda</taxon>
        <taxon>Chromadorea</taxon>
        <taxon>Rhabditida</taxon>
        <taxon>Rhabditina</taxon>
        <taxon>Diplogasteromorpha</taxon>
        <taxon>Diplogasteroidea</taxon>
        <taxon>Neodiplogasteridae</taxon>
        <taxon>Pristionchus</taxon>
    </lineage>
</organism>
<comment type="caution">
    <text evidence="1">The sequence shown here is derived from an EMBL/GenBank/DDBJ whole genome shotgun (WGS) entry which is preliminary data.</text>
</comment>